<keyword evidence="2" id="KW-1185">Reference proteome</keyword>
<organism evidence="1 2">
    <name type="scientific">Flagellimonas chongwuensis</name>
    <dbReference type="NCBI Taxonomy" id="2697365"/>
    <lineage>
        <taxon>Bacteria</taxon>
        <taxon>Pseudomonadati</taxon>
        <taxon>Bacteroidota</taxon>
        <taxon>Flavobacteriia</taxon>
        <taxon>Flavobacteriales</taxon>
        <taxon>Flavobacteriaceae</taxon>
        <taxon>Flagellimonas</taxon>
    </lineage>
</organism>
<gene>
    <name evidence="1" type="ORF">GUA46_12950</name>
</gene>
<dbReference type="Proteomes" id="UP000558089">
    <property type="component" value="Unassembled WGS sequence"/>
</dbReference>
<evidence type="ECO:0000313" key="1">
    <source>
        <dbReference type="EMBL" id="NVN19251.1"/>
    </source>
</evidence>
<evidence type="ECO:0000313" key="2">
    <source>
        <dbReference type="Proteomes" id="UP000558089"/>
    </source>
</evidence>
<dbReference type="AlphaFoldDB" id="A0A850NDM6"/>
<comment type="caution">
    <text evidence="1">The sequence shown here is derived from an EMBL/GenBank/DDBJ whole genome shotgun (WGS) entry which is preliminary data.</text>
</comment>
<name>A0A850NDM6_9FLAO</name>
<dbReference type="EMBL" id="WYET01000007">
    <property type="protein sequence ID" value="NVN19251.1"/>
    <property type="molecule type" value="Genomic_DNA"/>
</dbReference>
<proteinExistence type="predicted"/>
<protein>
    <submittedName>
        <fullName evidence="1">Uncharacterized protein</fullName>
    </submittedName>
</protein>
<dbReference type="RefSeq" id="WP_176620856.1">
    <property type="nucleotide sequence ID" value="NZ_WYET01000007.1"/>
</dbReference>
<accession>A0A850NDM6</accession>
<reference evidence="1 2" key="1">
    <citation type="submission" date="2020-01" db="EMBL/GenBank/DDBJ databases">
        <title>Draft Genome Analysis of Muricauda sp. HICW Isolated from coastal seawater of PR China.</title>
        <authorList>
            <person name="Chen M.-X."/>
        </authorList>
    </citation>
    <scope>NUCLEOTIDE SEQUENCE [LARGE SCALE GENOMIC DNA]</scope>
    <source>
        <strain evidence="1 2">HICW</strain>
    </source>
</reference>
<sequence length="130" mass="15392">MDKFKGMSMDEICMHAKTLREQAKSTKYWELNIKALLESNNEIYEGPISNEDMEACFNYVLDFYDPNKLIEEGELPKEEYDFYIDEYTGNPFWSLFDVNEEGQVVDVFLYETDDCEAVGDFLDKKYKLRP</sequence>